<reference evidence="2" key="1">
    <citation type="submission" date="2021-01" db="EMBL/GenBank/DDBJ databases">
        <title>Whole genome shotgun sequence of Rhizocola hellebori NBRC 109834.</title>
        <authorList>
            <person name="Komaki H."/>
            <person name="Tamura T."/>
        </authorList>
    </citation>
    <scope>NUCLEOTIDE SEQUENCE</scope>
    <source>
        <strain evidence="2">NBRC 109834</strain>
    </source>
</reference>
<protein>
    <submittedName>
        <fullName evidence="2">Uncharacterized protein</fullName>
    </submittedName>
</protein>
<evidence type="ECO:0000313" key="3">
    <source>
        <dbReference type="Proteomes" id="UP000612899"/>
    </source>
</evidence>
<dbReference type="EMBL" id="BONY01000004">
    <property type="protein sequence ID" value="GIH02872.1"/>
    <property type="molecule type" value="Genomic_DNA"/>
</dbReference>
<proteinExistence type="predicted"/>
<comment type="caution">
    <text evidence="2">The sequence shown here is derived from an EMBL/GenBank/DDBJ whole genome shotgun (WGS) entry which is preliminary data.</text>
</comment>
<gene>
    <name evidence="2" type="ORF">Rhe02_09390</name>
</gene>
<sequence length="311" mass="34579">MCFLVTPDETDPFAGLTDELPLDGAGVRSRLLAEALRGYAPLRKVFVQRPSGSETRASVLAAMVTARQERALDAFLLIHALMPVLSEDPLPLATWARMLNRGRTPCTLRVASAAFRQLVDYKLITREDRGRKTLVTPLLEDGSGDGWTRPGRTRHALGHGYLTIPYAYWTNGLVDRLQLAGKAMFLIMLSETSVQTTFSMAVERAPAWYGISERTAERGYKQLRDVGVLLEHRQFVNDPRSPTGFRAVWHRTLAPPFSTAARHRLQMATRAAVHRKLERAATPTGSANAPKARRGGEKRDEAKGTYTSRRA</sequence>
<dbReference type="AlphaFoldDB" id="A0A8J3Q3W1"/>
<keyword evidence="3" id="KW-1185">Reference proteome</keyword>
<name>A0A8J3Q3W1_9ACTN</name>
<feature type="region of interest" description="Disordered" evidence="1">
    <location>
        <begin position="277"/>
        <end position="311"/>
    </location>
</feature>
<feature type="compositionally biased region" description="Basic and acidic residues" evidence="1">
    <location>
        <begin position="294"/>
        <end position="303"/>
    </location>
</feature>
<accession>A0A8J3Q3W1</accession>
<evidence type="ECO:0000256" key="1">
    <source>
        <dbReference type="SAM" id="MobiDB-lite"/>
    </source>
</evidence>
<dbReference type="Proteomes" id="UP000612899">
    <property type="component" value="Unassembled WGS sequence"/>
</dbReference>
<organism evidence="2 3">
    <name type="scientific">Rhizocola hellebori</name>
    <dbReference type="NCBI Taxonomy" id="1392758"/>
    <lineage>
        <taxon>Bacteria</taxon>
        <taxon>Bacillati</taxon>
        <taxon>Actinomycetota</taxon>
        <taxon>Actinomycetes</taxon>
        <taxon>Micromonosporales</taxon>
        <taxon>Micromonosporaceae</taxon>
        <taxon>Rhizocola</taxon>
    </lineage>
</organism>
<evidence type="ECO:0000313" key="2">
    <source>
        <dbReference type="EMBL" id="GIH02872.1"/>
    </source>
</evidence>